<dbReference type="PANTHER" id="PTHR38463">
    <property type="entry name" value="STRESS RESPONSE PROTEIN YSNF"/>
    <property type="match status" value="1"/>
</dbReference>
<reference evidence="4 5" key="1">
    <citation type="submission" date="2021-08" db="EMBL/GenBank/DDBJ databases">
        <title>WGS of actinomycetes from Thailand.</title>
        <authorList>
            <person name="Thawai C."/>
        </authorList>
    </citation>
    <scope>NUCLEOTIDE SEQUENCE [LARGE SCALE GENOMIC DNA]</scope>
    <source>
        <strain evidence="4 5">PLK6-54</strain>
    </source>
</reference>
<protein>
    <submittedName>
        <fullName evidence="4">PRC and DUF2382 domain-containing protein</fullName>
    </submittedName>
</protein>
<dbReference type="InterPro" id="IPR019060">
    <property type="entry name" value="DUF2382"/>
</dbReference>
<proteinExistence type="predicted"/>
<accession>A0ABS7QDU4</accession>
<dbReference type="InterPro" id="IPR052967">
    <property type="entry name" value="Stress_Response_Assoc"/>
</dbReference>
<dbReference type="Pfam" id="PF09557">
    <property type="entry name" value="DUF2382"/>
    <property type="match status" value="1"/>
</dbReference>
<dbReference type="Pfam" id="PF05239">
    <property type="entry name" value="PRC"/>
    <property type="match status" value="1"/>
</dbReference>
<dbReference type="RefSeq" id="WP_222966605.1">
    <property type="nucleotide sequence ID" value="NZ_JAINZZ010000040.1"/>
</dbReference>
<name>A0ABS7QDU4_9ACTN</name>
<dbReference type="Proteomes" id="UP000778578">
    <property type="component" value="Unassembled WGS sequence"/>
</dbReference>
<comment type="caution">
    <text evidence="4">The sequence shown here is derived from an EMBL/GenBank/DDBJ whole genome shotgun (WGS) entry which is preliminary data.</text>
</comment>
<keyword evidence="5" id="KW-1185">Reference proteome</keyword>
<dbReference type="InterPro" id="IPR011033">
    <property type="entry name" value="PRC_barrel-like_sf"/>
</dbReference>
<feature type="compositionally biased region" description="Basic and acidic residues" evidence="1">
    <location>
        <begin position="343"/>
        <end position="362"/>
    </location>
</feature>
<feature type="region of interest" description="Disordered" evidence="1">
    <location>
        <begin position="122"/>
        <end position="214"/>
    </location>
</feature>
<evidence type="ECO:0000313" key="5">
    <source>
        <dbReference type="Proteomes" id="UP000778578"/>
    </source>
</evidence>
<sequence>MITREQISQVVGHPVHDSAGKKIGDAKHMYLDDATGNPEWVTVKTGFFGNNETFVPTRSARLVQDHLEIPYDKDKVKGAPNVDVDSGGHLSVEEERHLYRYYGLESTGAAAGEKAAAAGAAGTAAGTSGRHAKSGTQPGMDTAGGKGMGTGPDMAADAGPKSGPSAGMRESAGTGKSSGTAMSGSEAGAGTGTGIAAEGTATGQRGTQQDLGKSGLAEGDELIRCEEEMSVNVERHASGRARIHKFVEVEDVERTVPIRHEEVRLVREPITDATRAGMDVPEISEGDQWITLHEEEAIVDTHVVPKERVRMRVEEHTEQKTIHGRVRKERIESDMGSDMGMDDTGKGTREAGQQGRKDQRFQ</sequence>
<dbReference type="Gene3D" id="3.90.50.10">
    <property type="entry name" value="Photosynthetic Reaction Center, subunit H, domain 2"/>
    <property type="match status" value="1"/>
</dbReference>
<organism evidence="4 5">
    <name type="scientific">Actinacidiphila acidipaludis</name>
    <dbReference type="NCBI Taxonomy" id="2873382"/>
    <lineage>
        <taxon>Bacteria</taxon>
        <taxon>Bacillati</taxon>
        <taxon>Actinomycetota</taxon>
        <taxon>Actinomycetes</taxon>
        <taxon>Kitasatosporales</taxon>
        <taxon>Streptomycetaceae</taxon>
        <taxon>Actinacidiphila</taxon>
    </lineage>
</organism>
<feature type="compositionally biased region" description="Low complexity" evidence="1">
    <location>
        <begin position="177"/>
        <end position="186"/>
    </location>
</feature>
<dbReference type="InterPro" id="IPR027275">
    <property type="entry name" value="PRC-brl_dom"/>
</dbReference>
<feature type="region of interest" description="Disordered" evidence="1">
    <location>
        <begin position="332"/>
        <end position="362"/>
    </location>
</feature>
<dbReference type="InterPro" id="IPR014747">
    <property type="entry name" value="Bac_photo_RC_H_C"/>
</dbReference>
<evidence type="ECO:0000313" key="4">
    <source>
        <dbReference type="EMBL" id="MBY8880996.1"/>
    </source>
</evidence>
<gene>
    <name evidence="4" type="ORF">K7862_25645</name>
</gene>
<feature type="compositionally biased region" description="Low complexity" evidence="1">
    <location>
        <begin position="194"/>
        <end position="203"/>
    </location>
</feature>
<feature type="domain" description="DUF2382" evidence="3">
    <location>
        <begin position="224"/>
        <end position="332"/>
    </location>
</feature>
<feature type="domain" description="PRC-barrel" evidence="2">
    <location>
        <begin position="6"/>
        <end position="75"/>
    </location>
</feature>
<dbReference type="SUPFAM" id="SSF50346">
    <property type="entry name" value="PRC-barrel domain"/>
    <property type="match status" value="1"/>
</dbReference>
<evidence type="ECO:0000259" key="2">
    <source>
        <dbReference type="Pfam" id="PF05239"/>
    </source>
</evidence>
<evidence type="ECO:0000256" key="1">
    <source>
        <dbReference type="SAM" id="MobiDB-lite"/>
    </source>
</evidence>
<dbReference type="PANTHER" id="PTHR38463:SF1">
    <property type="entry name" value="STRESS RESPONSE PROTEIN YSNF"/>
    <property type="match status" value="1"/>
</dbReference>
<dbReference type="EMBL" id="JAINZZ010000040">
    <property type="protein sequence ID" value="MBY8880996.1"/>
    <property type="molecule type" value="Genomic_DNA"/>
</dbReference>
<evidence type="ECO:0000259" key="3">
    <source>
        <dbReference type="Pfam" id="PF09557"/>
    </source>
</evidence>